<name>A0A517NWW2_9BACT</name>
<keyword evidence="1" id="KW-0547">Nucleotide-binding</keyword>
<evidence type="ECO:0000256" key="3">
    <source>
        <dbReference type="ARBA" id="ARBA00024247"/>
    </source>
</evidence>
<protein>
    <recommendedName>
        <fullName evidence="3">Molybdopterin synthase sulfur carrier subunit</fullName>
    </recommendedName>
</protein>
<dbReference type="SUPFAM" id="SSF54285">
    <property type="entry name" value="MoaD/ThiS"/>
    <property type="match status" value="1"/>
</dbReference>
<dbReference type="Proteomes" id="UP000319817">
    <property type="component" value="Chromosome"/>
</dbReference>
<dbReference type="Gene3D" id="3.10.20.30">
    <property type="match status" value="1"/>
</dbReference>
<dbReference type="GO" id="GO:1990133">
    <property type="term" value="C:molybdopterin adenylyltransferase complex"/>
    <property type="evidence" value="ECO:0007669"/>
    <property type="project" value="TreeGrafter"/>
</dbReference>
<dbReference type="InterPro" id="IPR044672">
    <property type="entry name" value="MOCS2A"/>
</dbReference>
<evidence type="ECO:0000313" key="5">
    <source>
        <dbReference type="Proteomes" id="UP000319817"/>
    </source>
</evidence>
<dbReference type="EMBL" id="CP036526">
    <property type="protein sequence ID" value="QDT11598.1"/>
    <property type="molecule type" value="Genomic_DNA"/>
</dbReference>
<evidence type="ECO:0000313" key="4">
    <source>
        <dbReference type="EMBL" id="QDT11598.1"/>
    </source>
</evidence>
<dbReference type="PANTHER" id="PTHR33359:SF1">
    <property type="entry name" value="MOLYBDOPTERIN SYNTHASE SULFUR CARRIER SUBUNIT"/>
    <property type="match status" value="1"/>
</dbReference>
<keyword evidence="5" id="KW-1185">Reference proteome</keyword>
<accession>A0A517NWW2</accession>
<dbReference type="AlphaFoldDB" id="A0A517NWW2"/>
<dbReference type="RefSeq" id="WP_419189070.1">
    <property type="nucleotide sequence ID" value="NZ_CP036526.1"/>
</dbReference>
<dbReference type="UniPathway" id="UPA00344"/>
<evidence type="ECO:0000256" key="1">
    <source>
        <dbReference type="ARBA" id="ARBA00022741"/>
    </source>
</evidence>
<dbReference type="InterPro" id="IPR012675">
    <property type="entry name" value="Beta-grasp_dom_sf"/>
</dbReference>
<reference evidence="4 5" key="1">
    <citation type="submission" date="2019-02" db="EMBL/GenBank/DDBJ databases">
        <title>Deep-cultivation of Planctomycetes and their phenomic and genomic characterization uncovers novel biology.</title>
        <authorList>
            <person name="Wiegand S."/>
            <person name="Jogler M."/>
            <person name="Boedeker C."/>
            <person name="Pinto D."/>
            <person name="Vollmers J."/>
            <person name="Rivas-Marin E."/>
            <person name="Kohn T."/>
            <person name="Peeters S.H."/>
            <person name="Heuer A."/>
            <person name="Rast P."/>
            <person name="Oberbeckmann S."/>
            <person name="Bunk B."/>
            <person name="Jeske O."/>
            <person name="Meyerdierks A."/>
            <person name="Storesund J.E."/>
            <person name="Kallscheuer N."/>
            <person name="Luecker S."/>
            <person name="Lage O.M."/>
            <person name="Pohl T."/>
            <person name="Merkel B.J."/>
            <person name="Hornburger P."/>
            <person name="Mueller R.-W."/>
            <person name="Bruemmer F."/>
            <person name="Labrenz M."/>
            <person name="Spormann A.M."/>
            <person name="Op den Camp H."/>
            <person name="Overmann J."/>
            <person name="Amann R."/>
            <person name="Jetten M.S.M."/>
            <person name="Mascher T."/>
            <person name="Medema M.H."/>
            <person name="Devos D.P."/>
            <person name="Kaster A.-K."/>
            <person name="Ovreas L."/>
            <person name="Rohde M."/>
            <person name="Galperin M.Y."/>
            <person name="Jogler C."/>
        </authorList>
    </citation>
    <scope>NUCLEOTIDE SEQUENCE [LARGE SCALE GENOMIC DNA]</scope>
    <source>
        <strain evidence="4 5">K23_9</strain>
    </source>
</reference>
<dbReference type="Pfam" id="PF02597">
    <property type="entry name" value="ThiS"/>
    <property type="match status" value="1"/>
</dbReference>
<dbReference type="InterPro" id="IPR003749">
    <property type="entry name" value="ThiS/MoaD-like"/>
</dbReference>
<dbReference type="CDD" id="cd00754">
    <property type="entry name" value="Ubl_MoaD"/>
    <property type="match status" value="1"/>
</dbReference>
<gene>
    <name evidence="4" type="ORF">K239x_35980</name>
</gene>
<comment type="similarity">
    <text evidence="2">Belongs to the MoaD family.</text>
</comment>
<dbReference type="GO" id="GO:0006777">
    <property type="term" value="P:Mo-molybdopterin cofactor biosynthetic process"/>
    <property type="evidence" value="ECO:0007669"/>
    <property type="project" value="InterPro"/>
</dbReference>
<dbReference type="GO" id="GO:0000166">
    <property type="term" value="F:nucleotide binding"/>
    <property type="evidence" value="ECO:0007669"/>
    <property type="project" value="UniProtKB-KW"/>
</dbReference>
<organism evidence="4 5">
    <name type="scientific">Stieleria marina</name>
    <dbReference type="NCBI Taxonomy" id="1930275"/>
    <lineage>
        <taxon>Bacteria</taxon>
        <taxon>Pseudomonadati</taxon>
        <taxon>Planctomycetota</taxon>
        <taxon>Planctomycetia</taxon>
        <taxon>Pirellulales</taxon>
        <taxon>Pirellulaceae</taxon>
        <taxon>Stieleria</taxon>
    </lineage>
</organism>
<proteinExistence type="inferred from homology"/>
<sequence>MQVKVLLFAAAKEAAGCDSISVEVPDDASAGEVADALAGVLPSIVDLMPSCRLAIDNEYVGRDTIVSAGHEIALIPPVSGG</sequence>
<dbReference type="InterPro" id="IPR016155">
    <property type="entry name" value="Mopterin_synth/thiamin_S_b"/>
</dbReference>
<evidence type="ECO:0000256" key="2">
    <source>
        <dbReference type="ARBA" id="ARBA00024200"/>
    </source>
</evidence>
<dbReference type="PANTHER" id="PTHR33359">
    <property type="entry name" value="MOLYBDOPTERIN SYNTHASE SULFUR CARRIER SUBUNIT"/>
    <property type="match status" value="1"/>
</dbReference>